<proteinExistence type="predicted"/>
<gene>
    <name evidence="2" type="ORF">RRG08_048555</name>
</gene>
<accession>A0AAE1EAG2</accession>
<feature type="region of interest" description="Disordered" evidence="1">
    <location>
        <begin position="182"/>
        <end position="202"/>
    </location>
</feature>
<keyword evidence="3" id="KW-1185">Reference proteome</keyword>
<evidence type="ECO:0000313" key="2">
    <source>
        <dbReference type="EMBL" id="KAK3799832.1"/>
    </source>
</evidence>
<organism evidence="2 3">
    <name type="scientific">Elysia crispata</name>
    <name type="common">lettuce slug</name>
    <dbReference type="NCBI Taxonomy" id="231223"/>
    <lineage>
        <taxon>Eukaryota</taxon>
        <taxon>Metazoa</taxon>
        <taxon>Spiralia</taxon>
        <taxon>Lophotrochozoa</taxon>
        <taxon>Mollusca</taxon>
        <taxon>Gastropoda</taxon>
        <taxon>Heterobranchia</taxon>
        <taxon>Euthyneura</taxon>
        <taxon>Panpulmonata</taxon>
        <taxon>Sacoglossa</taxon>
        <taxon>Placobranchoidea</taxon>
        <taxon>Plakobranchidae</taxon>
        <taxon>Elysia</taxon>
    </lineage>
</organism>
<dbReference type="EMBL" id="JAWDGP010000534">
    <property type="protein sequence ID" value="KAK3799832.1"/>
    <property type="molecule type" value="Genomic_DNA"/>
</dbReference>
<evidence type="ECO:0000313" key="3">
    <source>
        <dbReference type="Proteomes" id="UP001283361"/>
    </source>
</evidence>
<comment type="caution">
    <text evidence="2">The sequence shown here is derived from an EMBL/GenBank/DDBJ whole genome shotgun (WGS) entry which is preliminary data.</text>
</comment>
<evidence type="ECO:0000256" key="1">
    <source>
        <dbReference type="SAM" id="MobiDB-lite"/>
    </source>
</evidence>
<name>A0AAE1EAG2_9GAST</name>
<protein>
    <submittedName>
        <fullName evidence="2">Uncharacterized protein</fullName>
    </submittedName>
</protein>
<sequence length="202" mass="22229">MQRSSFVCPSVGCGVCVCASSSFVCPSVGCGVCVCVRALASCVHLAVGRLRHEVKLVAHMIMSYPGKYLEETRLQLWLADDAARGGAGIDKQIPDELQDRQPIVSGEHGSSRSYPKTIRRILNPRAMHRNNRLFSLQEISPKMIVRRRLDRSSADRYSARVEGITGSSTRLDSRGRSLSLEMGETEELNGNRDDQPNPGSII</sequence>
<dbReference type="Proteomes" id="UP001283361">
    <property type="component" value="Unassembled WGS sequence"/>
</dbReference>
<reference evidence="2" key="1">
    <citation type="journal article" date="2023" name="G3 (Bethesda)">
        <title>A reference genome for the long-term kleptoplast-retaining sea slug Elysia crispata morphotype clarki.</title>
        <authorList>
            <person name="Eastman K.E."/>
            <person name="Pendleton A.L."/>
            <person name="Shaikh M.A."/>
            <person name="Suttiyut T."/>
            <person name="Ogas R."/>
            <person name="Tomko P."/>
            <person name="Gavelis G."/>
            <person name="Widhalm J.R."/>
            <person name="Wisecaver J.H."/>
        </authorList>
    </citation>
    <scope>NUCLEOTIDE SEQUENCE</scope>
    <source>
        <strain evidence="2">ECLA1</strain>
    </source>
</reference>
<dbReference type="AlphaFoldDB" id="A0AAE1EAG2"/>